<dbReference type="EMBL" id="JAMOKX010000006">
    <property type="protein sequence ID" value="MCL9819972.1"/>
    <property type="molecule type" value="Genomic_DNA"/>
</dbReference>
<dbReference type="NCBIfam" id="TIGR02519">
    <property type="entry name" value="pilus_MshL"/>
    <property type="match status" value="1"/>
</dbReference>
<dbReference type="Pfam" id="PF00263">
    <property type="entry name" value="Secretin"/>
    <property type="match status" value="1"/>
</dbReference>
<dbReference type="InterPro" id="IPR050810">
    <property type="entry name" value="Bact_Secretion_Sys_Channel"/>
</dbReference>
<keyword evidence="3" id="KW-0472">Membrane</keyword>
<dbReference type="InterPro" id="IPR001775">
    <property type="entry name" value="GspD/PilQ"/>
</dbReference>
<evidence type="ECO:0000313" key="6">
    <source>
        <dbReference type="EMBL" id="MCL9819972.1"/>
    </source>
</evidence>
<dbReference type="PANTHER" id="PTHR30332:SF24">
    <property type="entry name" value="SECRETIN GSPD-RELATED"/>
    <property type="match status" value="1"/>
</dbReference>
<sequence>MSFGFLQACENRVFDLELQDFGVKIYEVLGEFANECSFSVVLDDEAAKSHLDRELTMVNFKGKDLNFVFDLLFDQADLHYIYKNDVLLLKSIETKIYKINYVSTNRVGISNTSVSINHEDSSRYSSYGSATDDSQATSKSGINITSEDGFNFWETIEGEILGILGQKENDSRVVLNKGAGLISVRGSKKELERVGAYIQSLHQRLQKQVLIDVHILSITHNNTNTTGINWDDLYNLQNLIIPPFGEGASFGGNGEVGNASGINIVGQKGVNNLHYGINIFSQGLSLTRIIEFLESYGKVESISNPKVLTLNNQPAMISVGDILRYQKNTIYQNTNAQTTLTNTDNEYPSLFAGVLLDITPLIFGEEIMLKINPSITKTKENRTEIPNTAFETPPNLMTNQLSSIVSVKNNQKVILGGLISKNFATKENKIPILGSIPLIKPLFSYSQEIENTEEIIFIIEPKIIQAQENVSLETLGYRLIKEE</sequence>
<evidence type="ECO:0000256" key="2">
    <source>
        <dbReference type="ARBA" id="ARBA00022729"/>
    </source>
</evidence>
<dbReference type="RefSeq" id="WP_250604825.1">
    <property type="nucleotide sequence ID" value="NZ_JAMOKX010000006.1"/>
</dbReference>
<comment type="caution">
    <text evidence="6">The sequence shown here is derived from an EMBL/GenBank/DDBJ whole genome shotgun (WGS) entry which is preliminary data.</text>
</comment>
<evidence type="ECO:0000256" key="1">
    <source>
        <dbReference type="ARBA" id="ARBA00004370"/>
    </source>
</evidence>
<keyword evidence="2" id="KW-0732">Signal</keyword>
<dbReference type="InterPro" id="IPR004846">
    <property type="entry name" value="T2SS/T3SS_dom"/>
</dbReference>
<feature type="domain" description="Type II/III secretion system secretin-like" evidence="4">
    <location>
        <begin position="293"/>
        <end position="465"/>
    </location>
</feature>
<feature type="domain" description="Secretin N-terminal" evidence="5">
    <location>
        <begin position="94"/>
        <end position="175"/>
    </location>
</feature>
<dbReference type="Proteomes" id="UP001057522">
    <property type="component" value="Unassembled WGS sequence"/>
</dbReference>
<evidence type="ECO:0000313" key="7">
    <source>
        <dbReference type="Proteomes" id="UP001057522"/>
    </source>
</evidence>
<proteinExistence type="predicted"/>
<dbReference type="InterPro" id="IPR011514">
    <property type="entry name" value="Secretin_N_2"/>
</dbReference>
<keyword evidence="7" id="KW-1185">Reference proteome</keyword>
<dbReference type="InterPro" id="IPR013358">
    <property type="entry name" value="Pilus_biogenesis_MshL"/>
</dbReference>
<name>A0ABT0TX20_9HELI</name>
<gene>
    <name evidence="6" type="primary">mshL</name>
    <name evidence="6" type="ORF">NCR95_07330</name>
</gene>
<evidence type="ECO:0000259" key="4">
    <source>
        <dbReference type="Pfam" id="PF00263"/>
    </source>
</evidence>
<evidence type="ECO:0000256" key="3">
    <source>
        <dbReference type="ARBA" id="ARBA00023136"/>
    </source>
</evidence>
<dbReference type="Pfam" id="PF07655">
    <property type="entry name" value="Secretin_N_2"/>
    <property type="match status" value="1"/>
</dbReference>
<evidence type="ECO:0000259" key="5">
    <source>
        <dbReference type="Pfam" id="PF07655"/>
    </source>
</evidence>
<reference evidence="6" key="1">
    <citation type="submission" date="2022-06" db="EMBL/GenBank/DDBJ databases">
        <title>Helicobacter colisuis sp. nov.</title>
        <authorList>
            <person name="Papic B."/>
            <person name="Gruntar I."/>
        </authorList>
    </citation>
    <scope>NUCLEOTIDE SEQUENCE</scope>
    <source>
        <strain evidence="6">11154-15</strain>
    </source>
</reference>
<protein>
    <submittedName>
        <fullName evidence="6">Pilus (MSHA type) biogenesis protein MshL</fullName>
    </submittedName>
</protein>
<organism evidence="6 7">
    <name type="scientific">Helicobacter colisuis</name>
    <dbReference type="NCBI Taxonomy" id="2949739"/>
    <lineage>
        <taxon>Bacteria</taxon>
        <taxon>Pseudomonadati</taxon>
        <taxon>Campylobacterota</taxon>
        <taxon>Epsilonproteobacteria</taxon>
        <taxon>Campylobacterales</taxon>
        <taxon>Helicobacteraceae</taxon>
        <taxon>Helicobacter</taxon>
    </lineage>
</organism>
<comment type="subcellular location">
    <subcellularLocation>
        <location evidence="1">Membrane</location>
    </subcellularLocation>
</comment>
<dbReference type="PRINTS" id="PR00811">
    <property type="entry name" value="BCTERIALGSPD"/>
</dbReference>
<accession>A0ABT0TX20</accession>
<dbReference type="PANTHER" id="PTHR30332">
    <property type="entry name" value="PROBABLE GENERAL SECRETION PATHWAY PROTEIN D"/>
    <property type="match status" value="1"/>
</dbReference>